<dbReference type="PATRIC" id="fig|1203610.3.peg.4540"/>
<name>A0A0F5IW88_9BACT</name>
<evidence type="ECO:0000256" key="5">
    <source>
        <dbReference type="ARBA" id="ARBA00023136"/>
    </source>
</evidence>
<dbReference type="Proteomes" id="UP000033035">
    <property type="component" value="Unassembled WGS sequence"/>
</dbReference>
<organism evidence="8 9">
    <name type="scientific">Parabacteroides gordonii MS-1 = DSM 23371</name>
    <dbReference type="NCBI Taxonomy" id="1203610"/>
    <lineage>
        <taxon>Bacteria</taxon>
        <taxon>Pseudomonadati</taxon>
        <taxon>Bacteroidota</taxon>
        <taxon>Bacteroidia</taxon>
        <taxon>Bacteroidales</taxon>
        <taxon>Tannerellaceae</taxon>
        <taxon>Parabacteroides</taxon>
    </lineage>
</organism>
<dbReference type="HOGENOM" id="CLU_083873_4_4_10"/>
<comment type="subcellular location">
    <subcellularLocation>
        <location evidence="1">Membrane</location>
        <topology evidence="1">Multi-pass membrane protein</topology>
    </subcellularLocation>
</comment>
<evidence type="ECO:0000259" key="7">
    <source>
        <dbReference type="Pfam" id="PF04138"/>
    </source>
</evidence>
<feature type="transmembrane region" description="Helical" evidence="6">
    <location>
        <begin position="106"/>
        <end position="123"/>
    </location>
</feature>
<evidence type="ECO:0000256" key="6">
    <source>
        <dbReference type="SAM" id="Phobius"/>
    </source>
</evidence>
<protein>
    <recommendedName>
        <fullName evidence="7">GtrA/DPMS transmembrane domain-containing protein</fullName>
    </recommendedName>
</protein>
<dbReference type="GO" id="GO:0005886">
    <property type="term" value="C:plasma membrane"/>
    <property type="evidence" value="ECO:0007669"/>
    <property type="project" value="TreeGrafter"/>
</dbReference>
<evidence type="ECO:0000256" key="3">
    <source>
        <dbReference type="ARBA" id="ARBA00022692"/>
    </source>
</evidence>
<keyword evidence="3 6" id="KW-0812">Transmembrane</keyword>
<dbReference type="PANTHER" id="PTHR38459:SF1">
    <property type="entry name" value="PROPHAGE BACTOPRENOL-LINKED GLUCOSE TRANSLOCASE HOMOLOG"/>
    <property type="match status" value="1"/>
</dbReference>
<feature type="transmembrane region" description="Helical" evidence="6">
    <location>
        <begin position="12"/>
        <end position="34"/>
    </location>
</feature>
<dbReference type="GO" id="GO:0000271">
    <property type="term" value="P:polysaccharide biosynthetic process"/>
    <property type="evidence" value="ECO:0007669"/>
    <property type="project" value="InterPro"/>
</dbReference>
<evidence type="ECO:0000313" key="9">
    <source>
        <dbReference type="Proteomes" id="UP000033035"/>
    </source>
</evidence>
<feature type="transmembrane region" description="Helical" evidence="6">
    <location>
        <begin position="46"/>
        <end position="64"/>
    </location>
</feature>
<accession>A0A0F5IW88</accession>
<dbReference type="InterPro" id="IPR007267">
    <property type="entry name" value="GtrA_DPMS_TM"/>
</dbReference>
<keyword evidence="5 6" id="KW-0472">Membrane</keyword>
<evidence type="ECO:0000313" key="8">
    <source>
        <dbReference type="EMBL" id="KKB49392.1"/>
    </source>
</evidence>
<dbReference type="STRING" id="1203610.HMPREF1536_04456"/>
<comment type="similarity">
    <text evidence="2">Belongs to the GtrA family.</text>
</comment>
<feature type="transmembrane region" description="Helical" evidence="6">
    <location>
        <begin position="76"/>
        <end position="100"/>
    </location>
</feature>
<keyword evidence="4 6" id="KW-1133">Transmembrane helix</keyword>
<dbReference type="AlphaFoldDB" id="A0A0F5IW88"/>
<evidence type="ECO:0000256" key="4">
    <source>
        <dbReference type="ARBA" id="ARBA00022989"/>
    </source>
</evidence>
<gene>
    <name evidence="8" type="ORF">HMPREF1536_04456</name>
</gene>
<keyword evidence="9" id="KW-1185">Reference proteome</keyword>
<dbReference type="PANTHER" id="PTHR38459">
    <property type="entry name" value="PROPHAGE BACTOPRENOL-LINKED GLUCOSE TRANSLOCASE HOMOLOG"/>
    <property type="match status" value="1"/>
</dbReference>
<reference evidence="8 9" key="1">
    <citation type="submission" date="2013-04" db="EMBL/GenBank/DDBJ databases">
        <title>The Genome Sequence of Parabacteroides gordonii DSM 23371.</title>
        <authorList>
            <consortium name="The Broad Institute Genomics Platform"/>
            <person name="Earl A."/>
            <person name="Ward D."/>
            <person name="Feldgarden M."/>
            <person name="Gevers D."/>
            <person name="Martens E."/>
            <person name="Sakamoto M."/>
            <person name="Benno Y."/>
            <person name="Suzuki N."/>
            <person name="Matsunaga N."/>
            <person name="Koshihara K."/>
            <person name="Seki M."/>
            <person name="Komiya H."/>
            <person name="Walker B."/>
            <person name="Young S."/>
            <person name="Zeng Q."/>
            <person name="Gargeya S."/>
            <person name="Fitzgerald M."/>
            <person name="Haas B."/>
            <person name="Abouelleil A."/>
            <person name="Allen A.W."/>
            <person name="Alvarado L."/>
            <person name="Arachchi H.M."/>
            <person name="Berlin A.M."/>
            <person name="Chapman S.B."/>
            <person name="Gainer-Dewar J."/>
            <person name="Goldberg J."/>
            <person name="Griggs A."/>
            <person name="Gujja S."/>
            <person name="Hansen M."/>
            <person name="Howarth C."/>
            <person name="Imamovic A."/>
            <person name="Ireland A."/>
            <person name="Larimer J."/>
            <person name="McCowan C."/>
            <person name="Murphy C."/>
            <person name="Pearson M."/>
            <person name="Poon T.W."/>
            <person name="Priest M."/>
            <person name="Roberts A."/>
            <person name="Saif S."/>
            <person name="Shea T."/>
            <person name="Sisk P."/>
            <person name="Sykes S."/>
            <person name="Wortman J."/>
            <person name="Nusbaum C."/>
            <person name="Birren B."/>
        </authorList>
    </citation>
    <scope>NUCLEOTIDE SEQUENCE [LARGE SCALE GENOMIC DNA]</scope>
    <source>
        <strain evidence="8 9">MS-1</strain>
    </source>
</reference>
<feature type="domain" description="GtrA/DPMS transmembrane" evidence="7">
    <location>
        <begin position="14"/>
        <end position="129"/>
    </location>
</feature>
<comment type="caution">
    <text evidence="8">The sequence shown here is derived from an EMBL/GenBank/DDBJ whole genome shotgun (WGS) entry which is preliminary data.</text>
</comment>
<dbReference type="InterPro" id="IPR051401">
    <property type="entry name" value="GtrA_CellWall_Glycosyl"/>
</dbReference>
<evidence type="ECO:0000256" key="1">
    <source>
        <dbReference type="ARBA" id="ARBA00004141"/>
    </source>
</evidence>
<dbReference type="EMBL" id="AQHW01000025">
    <property type="protein sequence ID" value="KKB49392.1"/>
    <property type="molecule type" value="Genomic_DNA"/>
</dbReference>
<sequence length="132" mass="15423">MYICRMKESVRILRFIIVGTLNALITALVIWVLMEGLDCNYLWSNVAGYVAALINNFFWSKYWIFSARSGKFQREIPLFLIAFGCAYGLQFFSLLLMVELCDMNEYLAQFLGLFVYGAVNFSMNKRLTFFRK</sequence>
<dbReference type="Pfam" id="PF04138">
    <property type="entry name" value="GtrA_DPMS_TM"/>
    <property type="match status" value="1"/>
</dbReference>
<evidence type="ECO:0000256" key="2">
    <source>
        <dbReference type="ARBA" id="ARBA00009399"/>
    </source>
</evidence>
<proteinExistence type="inferred from homology"/>